<feature type="region of interest" description="Disordered" evidence="7">
    <location>
        <begin position="1"/>
        <end position="23"/>
    </location>
</feature>
<keyword evidence="5 8" id="KW-1133">Transmembrane helix</keyword>
<feature type="transmembrane region" description="Helical" evidence="8">
    <location>
        <begin position="148"/>
        <end position="169"/>
    </location>
</feature>
<comment type="subcellular location">
    <subcellularLocation>
        <location evidence="1">Cell membrane</location>
        <topology evidence="1">Multi-pass membrane protein</topology>
    </subcellularLocation>
</comment>
<organism evidence="9 10">
    <name type="scientific">Actinacidiphila reveromycinica</name>
    <dbReference type="NCBI Taxonomy" id="659352"/>
    <lineage>
        <taxon>Bacteria</taxon>
        <taxon>Bacillati</taxon>
        <taxon>Actinomycetota</taxon>
        <taxon>Actinomycetes</taxon>
        <taxon>Kitasatosporales</taxon>
        <taxon>Streptomycetaceae</taxon>
        <taxon>Actinacidiphila</taxon>
    </lineage>
</organism>
<feature type="transmembrane region" description="Helical" evidence="8">
    <location>
        <begin position="210"/>
        <end position="232"/>
    </location>
</feature>
<reference evidence="9 10" key="2">
    <citation type="journal article" date="2011" name="J. Antibiot.">
        <title>Furaquinocins I and J: novel polyketide isoprenoid hybrid compounds from Streptomyces reveromyceticus SN-593.</title>
        <authorList>
            <person name="Panthee S."/>
            <person name="Takahashi S."/>
            <person name="Takagi H."/>
            <person name="Nogawa T."/>
            <person name="Oowada E."/>
            <person name="Uramoto M."/>
            <person name="Osada H."/>
        </authorList>
    </citation>
    <scope>NUCLEOTIDE SEQUENCE [LARGE SCALE GENOMIC DNA]</scope>
    <source>
        <strain evidence="9 10">SN-593</strain>
    </source>
</reference>
<dbReference type="Pfam" id="PF01554">
    <property type="entry name" value="MatE"/>
    <property type="match status" value="2"/>
</dbReference>
<feature type="transmembrane region" description="Helical" evidence="8">
    <location>
        <begin position="430"/>
        <end position="450"/>
    </location>
</feature>
<feature type="transmembrane region" description="Helical" evidence="8">
    <location>
        <begin position="72"/>
        <end position="93"/>
    </location>
</feature>
<reference evidence="9 10" key="3">
    <citation type="journal article" date="2011" name="Nat. Chem. Biol.">
        <title>Reveromycin A biosynthesis uses RevG and RevJ for stereospecific spiroacetal formation.</title>
        <authorList>
            <person name="Takahashi S."/>
            <person name="Toyoda A."/>
            <person name="Sekiyama Y."/>
            <person name="Takagi H."/>
            <person name="Nogawa T."/>
            <person name="Uramoto M."/>
            <person name="Suzuki R."/>
            <person name="Koshino H."/>
            <person name="Kumano T."/>
            <person name="Panthee S."/>
            <person name="Dairi T."/>
            <person name="Ishikawa J."/>
            <person name="Ikeda H."/>
            <person name="Sakaki Y."/>
            <person name="Osada H."/>
        </authorList>
    </citation>
    <scope>NUCLEOTIDE SEQUENCE [LARGE SCALE GENOMIC DNA]</scope>
    <source>
        <strain evidence="9 10">SN-593</strain>
    </source>
</reference>
<dbReference type="GO" id="GO:0015297">
    <property type="term" value="F:antiporter activity"/>
    <property type="evidence" value="ECO:0007669"/>
    <property type="project" value="InterPro"/>
</dbReference>
<dbReference type="AlphaFoldDB" id="A0A7U3VML0"/>
<dbReference type="Proteomes" id="UP000595703">
    <property type="component" value="Chromosome"/>
</dbReference>
<dbReference type="InterPro" id="IPR052031">
    <property type="entry name" value="Membrane_Transporter-Flippase"/>
</dbReference>
<evidence type="ECO:0000256" key="6">
    <source>
        <dbReference type="ARBA" id="ARBA00023136"/>
    </source>
</evidence>
<evidence type="ECO:0000256" key="4">
    <source>
        <dbReference type="ARBA" id="ARBA00022692"/>
    </source>
</evidence>
<dbReference type="PANTHER" id="PTHR43549:SF3">
    <property type="entry name" value="MULTIDRUG RESISTANCE PROTEIN YPNP-RELATED"/>
    <property type="match status" value="1"/>
</dbReference>
<dbReference type="PANTHER" id="PTHR43549">
    <property type="entry name" value="MULTIDRUG RESISTANCE PROTEIN YPNP-RELATED"/>
    <property type="match status" value="1"/>
</dbReference>
<evidence type="ECO:0000256" key="1">
    <source>
        <dbReference type="ARBA" id="ARBA00004651"/>
    </source>
</evidence>
<evidence type="ECO:0000256" key="8">
    <source>
        <dbReference type="SAM" id="Phobius"/>
    </source>
</evidence>
<dbReference type="GO" id="GO:0042910">
    <property type="term" value="F:xenobiotic transmembrane transporter activity"/>
    <property type="evidence" value="ECO:0007669"/>
    <property type="project" value="InterPro"/>
</dbReference>
<keyword evidence="4 8" id="KW-0812">Transmembrane</keyword>
<feature type="transmembrane region" description="Helical" evidence="8">
    <location>
        <begin position="253"/>
        <end position="280"/>
    </location>
</feature>
<dbReference type="InterPro" id="IPR002528">
    <property type="entry name" value="MATE_fam"/>
</dbReference>
<keyword evidence="2" id="KW-0813">Transport</keyword>
<keyword evidence="10" id="KW-1185">Reference proteome</keyword>
<dbReference type="GO" id="GO:0005886">
    <property type="term" value="C:plasma membrane"/>
    <property type="evidence" value="ECO:0007669"/>
    <property type="project" value="UniProtKB-SubCell"/>
</dbReference>
<keyword evidence="3" id="KW-1003">Cell membrane</keyword>
<dbReference type="RefSeq" id="WP_202233088.1">
    <property type="nucleotide sequence ID" value="NZ_AP018365.1"/>
</dbReference>
<protein>
    <submittedName>
        <fullName evidence="9">Putative multi antimicrobial extrusion protein</fullName>
    </submittedName>
</protein>
<evidence type="ECO:0000313" key="9">
    <source>
        <dbReference type="EMBL" id="BBA96687.1"/>
    </source>
</evidence>
<feature type="transmembrane region" description="Helical" evidence="8">
    <location>
        <begin position="114"/>
        <end position="136"/>
    </location>
</feature>
<sequence>MSAVRDDRPGAPPAGDRPGPAPSAAAEAVSYRRILRIALPMVLSTATGIGSQLVVTGLIGRIGSDALYVRSVYTPIAYLFLAVTTGLGVTVQVCTAQAVGRGTPALVRRHLGSIARVGTAVLVALGGLLVLLAGPLGEAVEIEPGRSGTFHVFLAAMAGAAVLGMLGELTSSVLRGMGRTGTAAAVTALYVALNLGSIVVAGPVLGGGLMVVPCAAGAAGLVELLLGLAVLARAGIVGRAAGRAGWMPGTPGILLRVGLPVGASSIVLAVVNLLLLRIVAPFGPDVVAGFTVGSTVQTAVIVPAVGFGSAVSVLMNHQLSGGRPAAARTVFRRGLLLAAAGYALVTVVMLAAGGPLAGLLSGDPAVAHQARHFLAVVGPVFGCTGVMLCVLTVMEQVGRGLLAVLLNAGYFAAVLVIGWSVVHARHDVTALYWTMAVAAAASLVTGLPAASRAALRPRLVAHGPETTEEPT</sequence>
<dbReference type="EMBL" id="AP018365">
    <property type="protein sequence ID" value="BBA96687.1"/>
    <property type="molecule type" value="Genomic_DNA"/>
</dbReference>
<feature type="compositionally biased region" description="Low complexity" evidence="7">
    <location>
        <begin position="13"/>
        <end position="23"/>
    </location>
</feature>
<feature type="transmembrane region" description="Helical" evidence="8">
    <location>
        <begin position="37"/>
        <end position="60"/>
    </location>
</feature>
<evidence type="ECO:0000256" key="7">
    <source>
        <dbReference type="SAM" id="MobiDB-lite"/>
    </source>
</evidence>
<feature type="transmembrane region" description="Helical" evidence="8">
    <location>
        <begin position="286"/>
        <end position="314"/>
    </location>
</feature>
<feature type="transmembrane region" description="Helical" evidence="8">
    <location>
        <begin position="335"/>
        <end position="360"/>
    </location>
</feature>
<keyword evidence="6 8" id="KW-0472">Membrane</keyword>
<evidence type="ECO:0000256" key="5">
    <source>
        <dbReference type="ARBA" id="ARBA00022989"/>
    </source>
</evidence>
<feature type="transmembrane region" description="Helical" evidence="8">
    <location>
        <begin position="181"/>
        <end position="204"/>
    </location>
</feature>
<feature type="transmembrane region" description="Helical" evidence="8">
    <location>
        <begin position="401"/>
        <end position="424"/>
    </location>
</feature>
<accession>A0A7U3VML0</accession>
<reference evidence="9 10" key="1">
    <citation type="journal article" date="2010" name="J. Bacteriol.">
        <title>Biochemical characterization of a novel indole prenyltransferase from Streptomyces sp. SN-593.</title>
        <authorList>
            <person name="Takahashi S."/>
            <person name="Takagi H."/>
            <person name="Toyoda A."/>
            <person name="Uramoto M."/>
            <person name="Nogawa T."/>
            <person name="Ueki M."/>
            <person name="Sakaki Y."/>
            <person name="Osada H."/>
        </authorList>
    </citation>
    <scope>NUCLEOTIDE SEQUENCE [LARGE SCALE GENOMIC DNA]</scope>
    <source>
        <strain evidence="9 10">SN-593</strain>
    </source>
</reference>
<proteinExistence type="predicted"/>
<name>A0A7U3VML0_9ACTN</name>
<evidence type="ECO:0000313" key="10">
    <source>
        <dbReference type="Proteomes" id="UP000595703"/>
    </source>
</evidence>
<dbReference type="KEGG" id="arev:RVR_2100"/>
<evidence type="ECO:0000256" key="3">
    <source>
        <dbReference type="ARBA" id="ARBA00022475"/>
    </source>
</evidence>
<gene>
    <name evidence="9" type="ORF">RVR_2100</name>
</gene>
<feature type="transmembrane region" description="Helical" evidence="8">
    <location>
        <begin position="372"/>
        <end position="394"/>
    </location>
</feature>
<reference evidence="9 10" key="4">
    <citation type="journal article" date="2020" name="Sci. Rep.">
        <title>beta-carboline chemical signals induce reveromycin production through a LuxR family regulator in Streptomyces sp. SN-593.</title>
        <authorList>
            <person name="Panthee S."/>
            <person name="Kito N."/>
            <person name="Hayashi T."/>
            <person name="Shimizu T."/>
            <person name="Ishikawa J."/>
            <person name="Hamamoto H."/>
            <person name="Osada H."/>
            <person name="Takahashi S."/>
        </authorList>
    </citation>
    <scope>NUCLEOTIDE SEQUENCE [LARGE SCALE GENOMIC DNA]</scope>
    <source>
        <strain evidence="9 10">SN-593</strain>
    </source>
</reference>
<evidence type="ECO:0000256" key="2">
    <source>
        <dbReference type="ARBA" id="ARBA00022448"/>
    </source>
</evidence>